<dbReference type="Proteomes" id="UP000636956">
    <property type="component" value="Unassembled WGS sequence"/>
</dbReference>
<name>A0A917PC59_9MICO</name>
<organism evidence="2 3">
    <name type="scientific">Agromyces bauzanensis</name>
    <dbReference type="NCBI Taxonomy" id="1308924"/>
    <lineage>
        <taxon>Bacteria</taxon>
        <taxon>Bacillati</taxon>
        <taxon>Actinomycetota</taxon>
        <taxon>Actinomycetes</taxon>
        <taxon>Micrococcales</taxon>
        <taxon>Microbacteriaceae</taxon>
        <taxon>Agromyces</taxon>
    </lineage>
</organism>
<feature type="region of interest" description="Disordered" evidence="1">
    <location>
        <begin position="1"/>
        <end position="68"/>
    </location>
</feature>
<dbReference type="EMBL" id="BMMD01000002">
    <property type="protein sequence ID" value="GGJ70480.1"/>
    <property type="molecule type" value="Genomic_DNA"/>
</dbReference>
<evidence type="ECO:0000256" key="1">
    <source>
        <dbReference type="SAM" id="MobiDB-lite"/>
    </source>
</evidence>
<gene>
    <name evidence="2" type="ORF">GCM10011372_05480</name>
</gene>
<reference evidence="2" key="1">
    <citation type="journal article" date="2014" name="Int. J. Syst. Evol. Microbiol.">
        <title>Complete genome sequence of Corynebacterium casei LMG S-19264T (=DSM 44701T), isolated from a smear-ripened cheese.</title>
        <authorList>
            <consortium name="US DOE Joint Genome Institute (JGI-PGF)"/>
            <person name="Walter F."/>
            <person name="Albersmeier A."/>
            <person name="Kalinowski J."/>
            <person name="Ruckert C."/>
        </authorList>
    </citation>
    <scope>NUCLEOTIDE SEQUENCE</scope>
    <source>
        <strain evidence="2">CGMCC 1.8984</strain>
    </source>
</reference>
<reference evidence="2" key="2">
    <citation type="submission" date="2020-09" db="EMBL/GenBank/DDBJ databases">
        <authorList>
            <person name="Sun Q."/>
            <person name="Zhou Y."/>
        </authorList>
    </citation>
    <scope>NUCLEOTIDE SEQUENCE</scope>
    <source>
        <strain evidence="2">CGMCC 1.8984</strain>
    </source>
</reference>
<evidence type="ECO:0000313" key="2">
    <source>
        <dbReference type="EMBL" id="GGJ70480.1"/>
    </source>
</evidence>
<comment type="caution">
    <text evidence="2">The sequence shown here is derived from an EMBL/GenBank/DDBJ whole genome shotgun (WGS) entry which is preliminary data.</text>
</comment>
<protein>
    <submittedName>
        <fullName evidence="2">Uncharacterized protein</fullName>
    </submittedName>
</protein>
<evidence type="ECO:0000313" key="3">
    <source>
        <dbReference type="Proteomes" id="UP000636956"/>
    </source>
</evidence>
<proteinExistence type="predicted"/>
<sequence>MRMTSTRQPHRWRKRALAVACRETSPIRPARDASVDSGRPPHKGGTQQASGTDPGSLAASDPSTRYVP</sequence>
<dbReference type="AlphaFoldDB" id="A0A917PC59"/>
<accession>A0A917PC59</accession>
<keyword evidence="3" id="KW-1185">Reference proteome</keyword>